<dbReference type="SUPFAM" id="SSF53098">
    <property type="entry name" value="Ribonuclease H-like"/>
    <property type="match status" value="1"/>
</dbReference>
<dbReference type="AlphaFoldDB" id="A0AAN7I6L4"/>
<dbReference type="Gene3D" id="3.30.420.10">
    <property type="entry name" value="Ribonuclease H-like superfamily/Ribonuclease H"/>
    <property type="match status" value="1"/>
</dbReference>
<gene>
    <name evidence="1" type="ORF">RGQ29_002758</name>
</gene>
<reference evidence="1 2" key="1">
    <citation type="journal article" date="2023" name="G3 (Bethesda)">
        <title>A haplotype-resolved chromosome-scale genome for Quercus rubra L. provides insights into the genetics of adaptive traits for red oak species.</title>
        <authorList>
            <person name="Kapoor B."/>
            <person name="Jenkins J."/>
            <person name="Schmutz J."/>
            <person name="Zhebentyayeva T."/>
            <person name="Kuelheim C."/>
            <person name="Coggeshall M."/>
            <person name="Heim C."/>
            <person name="Lasky J.R."/>
            <person name="Leites L."/>
            <person name="Islam-Faridi N."/>
            <person name="Romero-Severson J."/>
            <person name="DeLeo V.L."/>
            <person name="Lucas S.M."/>
            <person name="Lazic D."/>
            <person name="Gailing O."/>
            <person name="Carlson J."/>
            <person name="Staton M."/>
        </authorList>
    </citation>
    <scope>NUCLEOTIDE SEQUENCE [LARGE SCALE GENOMIC DNA]</scope>
    <source>
        <strain evidence="1">Pseudo-F2</strain>
    </source>
</reference>
<protein>
    <submittedName>
        <fullName evidence="1">Uncharacterized protein</fullName>
    </submittedName>
</protein>
<accession>A0AAN7I6L4</accession>
<dbReference type="InterPro" id="IPR036397">
    <property type="entry name" value="RNaseH_sf"/>
</dbReference>
<evidence type="ECO:0000313" key="2">
    <source>
        <dbReference type="Proteomes" id="UP001324115"/>
    </source>
</evidence>
<dbReference type="GO" id="GO:0030014">
    <property type="term" value="C:CCR4-NOT complex"/>
    <property type="evidence" value="ECO:0007669"/>
    <property type="project" value="InterPro"/>
</dbReference>
<dbReference type="PANTHER" id="PTHR10797">
    <property type="entry name" value="CCR4-NOT TRANSCRIPTION COMPLEX SUBUNIT"/>
    <property type="match status" value="1"/>
</dbReference>
<keyword evidence="2" id="KW-1185">Reference proteome</keyword>
<organism evidence="1 2">
    <name type="scientific">Quercus rubra</name>
    <name type="common">Northern red oak</name>
    <name type="synonym">Quercus borealis</name>
    <dbReference type="NCBI Taxonomy" id="3512"/>
    <lineage>
        <taxon>Eukaryota</taxon>
        <taxon>Viridiplantae</taxon>
        <taxon>Streptophyta</taxon>
        <taxon>Embryophyta</taxon>
        <taxon>Tracheophyta</taxon>
        <taxon>Spermatophyta</taxon>
        <taxon>Magnoliopsida</taxon>
        <taxon>eudicotyledons</taxon>
        <taxon>Gunneridae</taxon>
        <taxon>Pentapetalae</taxon>
        <taxon>rosids</taxon>
        <taxon>fabids</taxon>
        <taxon>Fagales</taxon>
        <taxon>Fagaceae</taxon>
        <taxon>Quercus</taxon>
    </lineage>
</organism>
<dbReference type="GO" id="GO:0004535">
    <property type="term" value="F:poly(A)-specific ribonuclease activity"/>
    <property type="evidence" value="ECO:0007669"/>
    <property type="project" value="InterPro"/>
</dbReference>
<comment type="caution">
    <text evidence="1">The sequence shown here is derived from an EMBL/GenBank/DDBJ whole genome shotgun (WGS) entry which is preliminary data.</text>
</comment>
<dbReference type="GO" id="GO:0003676">
    <property type="term" value="F:nucleic acid binding"/>
    <property type="evidence" value="ECO:0007669"/>
    <property type="project" value="InterPro"/>
</dbReference>
<dbReference type="InterPro" id="IPR039637">
    <property type="entry name" value="CNOT7/CNOT8/Pop2"/>
</dbReference>
<name>A0AAN7I6L4_QUERU</name>
<dbReference type="EMBL" id="JAXUIC010000010">
    <property type="protein sequence ID" value="KAK4566615.1"/>
    <property type="molecule type" value="Genomic_DNA"/>
</dbReference>
<proteinExistence type="predicted"/>
<sequence length="231" mass="26135">MDHAVVVRKVWKEFDFIKVALMSYRVGSTEIEFPGIVYRPANVDKHELGKLPPIWNYRVIRDNVNSTNIIQLGLALCDDKGSLPHFGTGCQYNPESIELLERQGIDFDKNLKEGIDSADFAALRMESGLLGYHSAFTWVTFHGAYYIAHLMKILIRQPLPYDLMGFMNLVQRIFGKRHFDLKHMVKFCDGLYGGLGKVANTLGVQRLAGKSHQAGSATLLTLQTFRKLTKT</sequence>
<evidence type="ECO:0000313" key="1">
    <source>
        <dbReference type="EMBL" id="KAK4566615.1"/>
    </source>
</evidence>
<dbReference type="InterPro" id="IPR012337">
    <property type="entry name" value="RNaseH-like_sf"/>
</dbReference>
<dbReference type="Proteomes" id="UP001324115">
    <property type="component" value="Unassembled WGS sequence"/>
</dbReference>